<dbReference type="CDD" id="cd01828">
    <property type="entry name" value="sialate_O-acetylesterase_like2"/>
    <property type="match status" value="1"/>
</dbReference>
<evidence type="ECO:0000313" key="4">
    <source>
        <dbReference type="Proteomes" id="UP000000366"/>
    </source>
</evidence>
<feature type="domain" description="SGNH hydrolase-type esterase" evidence="2">
    <location>
        <begin position="80"/>
        <end position="238"/>
    </location>
</feature>
<dbReference type="InterPro" id="IPR051532">
    <property type="entry name" value="Ester_Hydrolysis_Enzymes"/>
</dbReference>
<reference evidence="3 4" key="1">
    <citation type="journal article" date="2007" name="J. Bacteriol.">
        <title>Whole-genome analysis of the methyl tert-butyl ether-degrading beta-proteobacterium Methylibium petroleiphilum PM1.</title>
        <authorList>
            <person name="Kane S.R."/>
            <person name="Chakicherla A.Y."/>
            <person name="Chain P.S.G."/>
            <person name="Schmidt R."/>
            <person name="Shin M.W."/>
            <person name="Legler T.C."/>
            <person name="Scow K.M."/>
            <person name="Larimer F.W."/>
            <person name="Lucas S.M."/>
            <person name="Richardson P.M."/>
            <person name="Hristova K.R."/>
        </authorList>
    </citation>
    <scope>NUCLEOTIDE SEQUENCE [LARGE SCALE GENOMIC DNA]</scope>
    <source>
        <strain evidence="4">ATCC BAA-1232 / LMG 22953 / PM1</strain>
    </source>
</reference>
<feature type="signal peptide" evidence="1">
    <location>
        <begin position="1"/>
        <end position="25"/>
    </location>
</feature>
<dbReference type="AlphaFoldDB" id="A2SDP1"/>
<gene>
    <name evidence="3" type="ordered locus">Mpe_A0718</name>
</gene>
<keyword evidence="3" id="KW-0378">Hydrolase</keyword>
<evidence type="ECO:0000259" key="2">
    <source>
        <dbReference type="Pfam" id="PF13472"/>
    </source>
</evidence>
<organism evidence="3 4">
    <name type="scientific">Methylibium petroleiphilum (strain ATCC BAA-1232 / LMG 22953 / PM1)</name>
    <dbReference type="NCBI Taxonomy" id="420662"/>
    <lineage>
        <taxon>Bacteria</taxon>
        <taxon>Pseudomonadati</taxon>
        <taxon>Pseudomonadota</taxon>
        <taxon>Betaproteobacteria</taxon>
        <taxon>Burkholderiales</taxon>
        <taxon>Sphaerotilaceae</taxon>
        <taxon>Methylibium</taxon>
    </lineage>
</organism>
<accession>A2SDP1</accession>
<dbReference type="RefSeq" id="WP_011828318.1">
    <property type="nucleotide sequence ID" value="NC_008825.1"/>
</dbReference>
<proteinExistence type="predicted"/>
<dbReference type="STRING" id="420662.Mpe_A0718"/>
<name>A2SDP1_METPP</name>
<dbReference type="GO" id="GO:0004622">
    <property type="term" value="F:phosphatidylcholine lysophospholipase activity"/>
    <property type="evidence" value="ECO:0007669"/>
    <property type="project" value="TreeGrafter"/>
</dbReference>
<dbReference type="SUPFAM" id="SSF52266">
    <property type="entry name" value="SGNH hydrolase"/>
    <property type="match status" value="1"/>
</dbReference>
<dbReference type="EMBL" id="CP000555">
    <property type="protein sequence ID" value="ABM93680.1"/>
    <property type="molecule type" value="Genomic_DNA"/>
</dbReference>
<evidence type="ECO:0000256" key="1">
    <source>
        <dbReference type="SAM" id="SignalP"/>
    </source>
</evidence>
<dbReference type="InterPro" id="IPR036514">
    <property type="entry name" value="SGNH_hydro_sf"/>
</dbReference>
<protein>
    <submittedName>
        <fullName evidence="3">Putative platelet-activating factor acetylhydrolase IB gamma subunit</fullName>
    </submittedName>
</protein>
<dbReference type="HOGENOM" id="CLU_1064920_0_0_4"/>
<feature type="chain" id="PRO_5002646089" evidence="1">
    <location>
        <begin position="26"/>
        <end position="255"/>
    </location>
</feature>
<sequence>MFTRYLAVWLLVLTGLTGLAPVAAAQPAQAAAVSGPTAYPSEASQWPGKGVVRVFGWMVDNRREFWRQREHERGRVVFAGDSLVAGWRTLKQDFPSVPVANRGIGGDVSRGLLFRFQEDVLDLQPTAVVIQIGTNDLSAQQAPADTVSNLVAMIEMARRHDRGLPIIVCTVPPRAHPQAPIDPAKWRELNAGIRALADRQAGVSVVELAEPLSAPDGSLDPRYFATDRLHLSAQGYERWTSALEPALAPLRTSRR</sequence>
<dbReference type="PANTHER" id="PTHR30383">
    <property type="entry name" value="THIOESTERASE 1/PROTEASE 1/LYSOPHOSPHOLIPASE L1"/>
    <property type="match status" value="1"/>
</dbReference>
<dbReference type="KEGG" id="mpt:Mpe_A0718"/>
<dbReference type="Pfam" id="PF13472">
    <property type="entry name" value="Lipase_GDSL_2"/>
    <property type="match status" value="1"/>
</dbReference>
<dbReference type="Gene3D" id="3.40.50.1110">
    <property type="entry name" value="SGNH hydrolase"/>
    <property type="match status" value="1"/>
</dbReference>
<keyword evidence="1" id="KW-0732">Signal</keyword>
<dbReference type="eggNOG" id="COG2755">
    <property type="taxonomic scope" value="Bacteria"/>
</dbReference>
<keyword evidence="4" id="KW-1185">Reference proteome</keyword>
<dbReference type="Proteomes" id="UP000000366">
    <property type="component" value="Chromosome"/>
</dbReference>
<dbReference type="PANTHER" id="PTHR30383:SF32">
    <property type="entry name" value="SGNH-HYDROLASE"/>
    <property type="match status" value="1"/>
</dbReference>
<dbReference type="InterPro" id="IPR013830">
    <property type="entry name" value="SGNH_hydro"/>
</dbReference>
<evidence type="ECO:0000313" key="3">
    <source>
        <dbReference type="EMBL" id="ABM93680.1"/>
    </source>
</evidence>